<dbReference type="AlphaFoldDB" id="V5FB71"/>
<evidence type="ECO:0000313" key="5">
    <source>
        <dbReference type="Proteomes" id="UP000017800"/>
    </source>
</evidence>
<keyword evidence="5" id="KW-1185">Reference proteome</keyword>
<protein>
    <recommendedName>
        <fullName evidence="3">Imelysin-like domain-containing protein</fullName>
    </recommendedName>
</protein>
<sequence>MTLFSYKHLLYMTPLLWGCQMMPNSVQSPVEKLADTNWDSKNAVYEIEKASAAKFHRNTQRLSQALTDYCIAEQDSKAEVKQAWSTVMHSWMALQGQERGPQQALDLNWNIQFWPDKKNTLGRKMSELLGDSQTWDSKGIAKQSVTVQGVGAIEWLLYDEASDLATNSTTCQTAIAIGQTLQSHALAINEAWQSNPWLELSAQQWRSEYVSLLSNQLDYSMKKLSRPLAKIGQPKPYFAESWRAKQSMTQLKYNFQALQKLYLADGHGLDKILRDNGSTQVADSIGQQFSNVLASWPQQQSVFDLLQTKQGYRVVLNQYHKLEHLKYLLDENAAVELGIVIGFNATDGD</sequence>
<dbReference type="Pfam" id="PF09375">
    <property type="entry name" value="Peptidase_M75"/>
    <property type="match status" value="1"/>
</dbReference>
<evidence type="ECO:0000256" key="1">
    <source>
        <dbReference type="ARBA" id="ARBA00004196"/>
    </source>
</evidence>
<dbReference type="InterPro" id="IPR018976">
    <property type="entry name" value="Imelysin-like"/>
</dbReference>
<dbReference type="EMBL" id="BAUJ01000005">
    <property type="protein sequence ID" value="GAD88458.1"/>
    <property type="molecule type" value="Genomic_DNA"/>
</dbReference>
<reference evidence="4 5" key="1">
    <citation type="submission" date="2013-11" db="EMBL/GenBank/DDBJ databases">
        <title>Whole genome shotgun sequence of Vibrio halioticoli NBRC 102217.</title>
        <authorList>
            <person name="Isaki S."/>
            <person name="Kimura A."/>
            <person name="Ohji S."/>
            <person name="Hosoyama A."/>
            <person name="Fujita N."/>
            <person name="Hashimoto M."/>
            <person name="Hosoyama Y."/>
            <person name="Yamazoe A."/>
        </authorList>
    </citation>
    <scope>NUCLEOTIDE SEQUENCE [LARGE SCALE GENOMIC DNA]</scope>
    <source>
        <strain evidence="4 5">NBRC 102217</strain>
    </source>
</reference>
<dbReference type="eggNOG" id="COG3489">
    <property type="taxonomic scope" value="Bacteria"/>
</dbReference>
<comment type="subcellular location">
    <subcellularLocation>
        <location evidence="1">Cell envelope</location>
    </subcellularLocation>
</comment>
<organism evidence="4 5">
    <name type="scientific">Vibrio halioticoli NBRC 102217</name>
    <dbReference type="NCBI Taxonomy" id="1219072"/>
    <lineage>
        <taxon>Bacteria</taxon>
        <taxon>Pseudomonadati</taxon>
        <taxon>Pseudomonadota</taxon>
        <taxon>Gammaproteobacteria</taxon>
        <taxon>Vibrionales</taxon>
        <taxon>Vibrionaceae</taxon>
        <taxon>Vibrio</taxon>
    </lineage>
</organism>
<name>V5FB71_9VIBR</name>
<evidence type="ECO:0000259" key="3">
    <source>
        <dbReference type="Pfam" id="PF09375"/>
    </source>
</evidence>
<evidence type="ECO:0000313" key="4">
    <source>
        <dbReference type="EMBL" id="GAD88458.1"/>
    </source>
</evidence>
<proteinExistence type="predicted"/>
<accession>V5FB71</accession>
<dbReference type="RefSeq" id="WP_023402844.1">
    <property type="nucleotide sequence ID" value="NZ_BAUJ01000005.1"/>
</dbReference>
<dbReference type="Gene3D" id="1.20.1420.20">
    <property type="entry name" value="M75 peptidase, HXXE motif"/>
    <property type="match status" value="1"/>
</dbReference>
<dbReference type="CDD" id="cd14659">
    <property type="entry name" value="Imelysin-like_IPPA"/>
    <property type="match status" value="1"/>
</dbReference>
<comment type="caution">
    <text evidence="4">The sequence shown here is derived from an EMBL/GenBank/DDBJ whole genome shotgun (WGS) entry which is preliminary data.</text>
</comment>
<dbReference type="GO" id="GO:0030313">
    <property type="term" value="C:cell envelope"/>
    <property type="evidence" value="ECO:0007669"/>
    <property type="project" value="UniProtKB-SubCell"/>
</dbReference>
<feature type="domain" description="Imelysin-like" evidence="3">
    <location>
        <begin position="51"/>
        <end position="328"/>
    </location>
</feature>
<keyword evidence="2" id="KW-0732">Signal</keyword>
<evidence type="ECO:0000256" key="2">
    <source>
        <dbReference type="ARBA" id="ARBA00022729"/>
    </source>
</evidence>
<dbReference type="Proteomes" id="UP000017800">
    <property type="component" value="Unassembled WGS sequence"/>
</dbReference>
<gene>
    <name evidence="4" type="ORF">VHA01S_005_00610</name>
</gene>
<dbReference type="InterPro" id="IPR034984">
    <property type="entry name" value="Imelysin-like_IPPA"/>
</dbReference>
<dbReference type="InterPro" id="IPR038352">
    <property type="entry name" value="Imelysin_sf"/>
</dbReference>
<dbReference type="OrthoDB" id="5729110at2"/>